<feature type="transmembrane region" description="Helical" evidence="2">
    <location>
        <begin position="12"/>
        <end position="32"/>
    </location>
</feature>
<proteinExistence type="inferred from homology"/>
<accession>A0AAD6R1Z3</accession>
<name>A0AAD6R1Z3_9ROSI</name>
<dbReference type="GO" id="GO:0030170">
    <property type="term" value="F:pyridoxal phosphate binding"/>
    <property type="evidence" value="ECO:0007669"/>
    <property type="project" value="InterPro"/>
</dbReference>
<keyword evidence="4" id="KW-1185">Reference proteome</keyword>
<dbReference type="PANTHER" id="PTHR43321">
    <property type="entry name" value="GLUTAMATE DECARBOXYLASE"/>
    <property type="match status" value="1"/>
</dbReference>
<dbReference type="EMBL" id="JAQIZT010000004">
    <property type="protein sequence ID" value="KAJ7000235.1"/>
    <property type="molecule type" value="Genomic_DNA"/>
</dbReference>
<evidence type="ECO:0000313" key="4">
    <source>
        <dbReference type="Proteomes" id="UP001164929"/>
    </source>
</evidence>
<dbReference type="AlphaFoldDB" id="A0AAD6R1Z3"/>
<evidence type="ECO:0000256" key="2">
    <source>
        <dbReference type="SAM" id="Phobius"/>
    </source>
</evidence>
<keyword evidence="2" id="KW-0812">Transmembrane</keyword>
<organism evidence="3 4">
    <name type="scientific">Populus alba x Populus x berolinensis</name>
    <dbReference type="NCBI Taxonomy" id="444605"/>
    <lineage>
        <taxon>Eukaryota</taxon>
        <taxon>Viridiplantae</taxon>
        <taxon>Streptophyta</taxon>
        <taxon>Embryophyta</taxon>
        <taxon>Tracheophyta</taxon>
        <taxon>Spermatophyta</taxon>
        <taxon>Magnoliopsida</taxon>
        <taxon>eudicotyledons</taxon>
        <taxon>Gunneridae</taxon>
        <taxon>Pentapetalae</taxon>
        <taxon>rosids</taxon>
        <taxon>fabids</taxon>
        <taxon>Malpighiales</taxon>
        <taxon>Salicaceae</taxon>
        <taxon>Saliceae</taxon>
        <taxon>Populus</taxon>
    </lineage>
</organism>
<reference evidence="3 4" key="1">
    <citation type="journal article" date="2023" name="Mol. Ecol. Resour.">
        <title>Chromosome-level genome assembly of a triploid poplar Populus alba 'Berolinensis'.</title>
        <authorList>
            <person name="Chen S."/>
            <person name="Yu Y."/>
            <person name="Wang X."/>
            <person name="Wang S."/>
            <person name="Zhang T."/>
            <person name="Zhou Y."/>
            <person name="He R."/>
            <person name="Meng N."/>
            <person name="Wang Y."/>
            <person name="Liu W."/>
            <person name="Liu Z."/>
            <person name="Liu J."/>
            <person name="Guo Q."/>
            <person name="Huang H."/>
            <person name="Sederoff R.R."/>
            <person name="Wang G."/>
            <person name="Qu G."/>
            <person name="Chen S."/>
        </authorList>
    </citation>
    <scope>NUCLEOTIDE SEQUENCE [LARGE SCALE GENOMIC DNA]</scope>
    <source>
        <strain evidence="3">SC-2020</strain>
    </source>
</reference>
<keyword evidence="2" id="KW-1133">Transmembrane helix</keyword>
<protein>
    <submittedName>
        <fullName evidence="3">Uncharacterized protein</fullName>
    </submittedName>
</protein>
<dbReference type="PANTHER" id="PTHR43321:SF34">
    <property type="entry name" value="GLUTAMATE DECARBOXYLASE 1"/>
    <property type="match status" value="1"/>
</dbReference>
<gene>
    <name evidence="3" type="ORF">NC653_010880</name>
</gene>
<dbReference type="Proteomes" id="UP001164929">
    <property type="component" value="Chromosome 4"/>
</dbReference>
<evidence type="ECO:0000256" key="1">
    <source>
        <dbReference type="ARBA" id="ARBA00009533"/>
    </source>
</evidence>
<comment type="similarity">
    <text evidence="1">Belongs to the group II decarboxylase family.</text>
</comment>
<sequence>MPPLGVSETAGGVGTVGLIGSAGLIMLAVLAFKRKWQKKRKAEGKPCDQPNIVHPGSDVQSNVIIARIAEILLTLLHGKVFWEKFR</sequence>
<keyword evidence="2" id="KW-0472">Membrane</keyword>
<dbReference type="GO" id="GO:0004351">
    <property type="term" value="F:glutamate decarboxylase activity"/>
    <property type="evidence" value="ECO:0007669"/>
    <property type="project" value="InterPro"/>
</dbReference>
<dbReference type="GO" id="GO:0006538">
    <property type="term" value="P:L-glutamate catabolic process"/>
    <property type="evidence" value="ECO:0007669"/>
    <property type="project" value="TreeGrafter"/>
</dbReference>
<dbReference type="GO" id="GO:0005829">
    <property type="term" value="C:cytosol"/>
    <property type="evidence" value="ECO:0007669"/>
    <property type="project" value="TreeGrafter"/>
</dbReference>
<evidence type="ECO:0000313" key="3">
    <source>
        <dbReference type="EMBL" id="KAJ7000235.1"/>
    </source>
</evidence>
<comment type="caution">
    <text evidence="3">The sequence shown here is derived from an EMBL/GenBank/DDBJ whole genome shotgun (WGS) entry which is preliminary data.</text>
</comment>
<dbReference type="InterPro" id="IPR010107">
    <property type="entry name" value="Glutamate_decarboxylase"/>
</dbReference>